<feature type="compositionally biased region" description="Basic and acidic residues" evidence="5">
    <location>
        <begin position="92"/>
        <end position="106"/>
    </location>
</feature>
<feature type="region of interest" description="Disordered" evidence="5">
    <location>
        <begin position="81"/>
        <end position="119"/>
    </location>
</feature>
<evidence type="ECO:0000256" key="1">
    <source>
        <dbReference type="ARBA" id="ARBA00022737"/>
    </source>
</evidence>
<dbReference type="SUPFAM" id="SSF58038">
    <property type="entry name" value="SNARE fusion complex"/>
    <property type="match status" value="1"/>
</dbReference>
<name>B7G4X0_PHATC</name>
<dbReference type="GO" id="GO:0051059">
    <property type="term" value="F:NF-kappaB binding"/>
    <property type="evidence" value="ECO:0007669"/>
    <property type="project" value="TreeGrafter"/>
</dbReference>
<dbReference type="RefSeq" id="XP_002182148.1">
    <property type="nucleotide sequence ID" value="XM_002182112.1"/>
</dbReference>
<dbReference type="Pfam" id="PF12796">
    <property type="entry name" value="Ank_2"/>
    <property type="match status" value="1"/>
</dbReference>
<sequence length="551" mass="62525">MSLEQVEVELDGRVVTLHDEEFEVHQDQGTGEDYGNEADDPGLDDDTEDAFDDDDNLDSLLSGIDIDRDFNLWNSFRSSDTVRRVSSGGEDSPEKRNNNHSDKTEHSTNTTAQQQNWNAVETQDMQFWASRIEREEVYSRRYRPTALENQELLELEAFLGNKGSSKRILRGRLFRTTSSTEEPNSQGNRKAWNALIHPEAPEPISVILKRGPVLVVPPLQSSSSTTMATTLPQEAELILLTHGFIVAVAVTNTSRRLRRDRKKNLQQVVERRFDRAVLWSQVEYVAHGPDTTVELCLQRSEGLIESAEGETLRFMCAHEVSHQAWLDAIEKIMIEYNIHHHTPRSQQHELGWQYCIVHKPGFTLAVTNRNPYDSFAPSNDAKSLDTLDVYNGMAPIHYATRTGNLTALEVLLQNGADPNLPDREERTPMYYAKRDQAPPEIVRALELHGAEPCSKVSLEQEGALFGQVAAAEAKATERRRQEQLALEQKQKAEQAQAEMNENMRLLQQREIQIDEMDDKAHQLSEGGKNFANMAAQLKQKTKAQRSWLPFS</sequence>
<evidence type="ECO:0000313" key="7">
    <source>
        <dbReference type="Proteomes" id="UP000000759"/>
    </source>
</evidence>
<dbReference type="PROSITE" id="PS50088">
    <property type="entry name" value="ANK_REPEAT"/>
    <property type="match status" value="1"/>
</dbReference>
<dbReference type="PANTHER" id="PTHR46680">
    <property type="entry name" value="NF-KAPPA-B INHIBITOR ALPHA"/>
    <property type="match status" value="1"/>
</dbReference>
<dbReference type="GO" id="GO:0071356">
    <property type="term" value="P:cellular response to tumor necrosis factor"/>
    <property type="evidence" value="ECO:0007669"/>
    <property type="project" value="TreeGrafter"/>
</dbReference>
<feature type="compositionally biased region" description="Acidic residues" evidence="5">
    <location>
        <begin position="34"/>
        <end position="53"/>
    </location>
</feature>
<dbReference type="InterPro" id="IPR036770">
    <property type="entry name" value="Ankyrin_rpt-contain_sf"/>
</dbReference>
<dbReference type="SMART" id="SM00248">
    <property type="entry name" value="ANK"/>
    <property type="match status" value="2"/>
</dbReference>
<dbReference type="GO" id="GO:0005829">
    <property type="term" value="C:cytosol"/>
    <property type="evidence" value="ECO:0007669"/>
    <property type="project" value="TreeGrafter"/>
</dbReference>
<keyword evidence="2 3" id="KW-0040">ANK repeat</keyword>
<dbReference type="HOGENOM" id="CLU_494762_0_0_1"/>
<keyword evidence="4" id="KW-0175">Coiled coil</keyword>
<dbReference type="PROSITE" id="PS50297">
    <property type="entry name" value="ANK_REP_REGION"/>
    <property type="match status" value="1"/>
</dbReference>
<keyword evidence="7" id="KW-1185">Reference proteome</keyword>
<evidence type="ECO:0000256" key="4">
    <source>
        <dbReference type="SAM" id="Coils"/>
    </source>
</evidence>
<dbReference type="OMA" id="LLKRGPI"/>
<keyword evidence="1" id="KW-0677">Repeat</keyword>
<dbReference type="eggNOG" id="ENOG502RRCB">
    <property type="taxonomic scope" value="Eukaryota"/>
</dbReference>
<dbReference type="EMBL" id="CM000617">
    <property type="protein sequence ID" value="EEC46049.1"/>
    <property type="molecule type" value="Genomic_DNA"/>
</dbReference>
<dbReference type="Proteomes" id="UP000000759">
    <property type="component" value="Chromosome 15"/>
</dbReference>
<gene>
    <name evidence="6" type="ORF">PHATRDRAFT_47788</name>
</gene>
<protein>
    <submittedName>
        <fullName evidence="6">Uncharacterized protein</fullName>
    </submittedName>
</protein>
<dbReference type="GeneID" id="7202947"/>
<organism evidence="6 7">
    <name type="scientific">Phaeodactylum tricornutum (strain CCAP 1055/1)</name>
    <dbReference type="NCBI Taxonomy" id="556484"/>
    <lineage>
        <taxon>Eukaryota</taxon>
        <taxon>Sar</taxon>
        <taxon>Stramenopiles</taxon>
        <taxon>Ochrophyta</taxon>
        <taxon>Bacillariophyta</taxon>
        <taxon>Bacillariophyceae</taxon>
        <taxon>Bacillariophycidae</taxon>
        <taxon>Naviculales</taxon>
        <taxon>Phaeodactylaceae</taxon>
        <taxon>Phaeodactylum</taxon>
    </lineage>
</organism>
<feature type="compositionally biased region" description="Polar residues" evidence="5">
    <location>
        <begin position="107"/>
        <end position="119"/>
    </location>
</feature>
<dbReference type="SUPFAM" id="SSF48403">
    <property type="entry name" value="Ankyrin repeat"/>
    <property type="match status" value="1"/>
</dbReference>
<dbReference type="Gene3D" id="1.20.5.110">
    <property type="match status" value="1"/>
</dbReference>
<dbReference type="PANTHER" id="PTHR46680:SF3">
    <property type="entry name" value="NF-KAPPA-B INHIBITOR CACTUS"/>
    <property type="match status" value="1"/>
</dbReference>
<feature type="repeat" description="ANK" evidence="3">
    <location>
        <begin position="391"/>
        <end position="423"/>
    </location>
</feature>
<dbReference type="STRING" id="556484.B7G4X0"/>
<evidence type="ECO:0000256" key="3">
    <source>
        <dbReference type="PROSITE-ProRule" id="PRU00023"/>
    </source>
</evidence>
<accession>B7G4X0</accession>
<dbReference type="OrthoDB" id="43418at2759"/>
<dbReference type="InParanoid" id="B7G4X0"/>
<dbReference type="PaxDb" id="2850-Phatr47788"/>
<evidence type="ECO:0000256" key="2">
    <source>
        <dbReference type="ARBA" id="ARBA00023043"/>
    </source>
</evidence>
<dbReference type="InterPro" id="IPR002110">
    <property type="entry name" value="Ankyrin_rpt"/>
</dbReference>
<feature type="region of interest" description="Disordered" evidence="5">
    <location>
        <begin position="18"/>
        <end position="53"/>
    </location>
</feature>
<evidence type="ECO:0000256" key="5">
    <source>
        <dbReference type="SAM" id="MobiDB-lite"/>
    </source>
</evidence>
<reference evidence="7" key="2">
    <citation type="submission" date="2008-08" db="EMBL/GenBank/DDBJ databases">
        <authorList>
            <consortium name="Diatom Consortium"/>
            <person name="Grigoriev I."/>
            <person name="Grimwood J."/>
            <person name="Kuo A."/>
            <person name="Otillar R.P."/>
            <person name="Salamov A."/>
            <person name="Detter J.C."/>
            <person name="Lindquist E."/>
            <person name="Shapiro H."/>
            <person name="Lucas S."/>
            <person name="Glavina del Rio T."/>
            <person name="Pitluck S."/>
            <person name="Rokhsar D."/>
            <person name="Bowler C."/>
        </authorList>
    </citation>
    <scope>GENOME REANNOTATION</scope>
    <source>
        <strain evidence="7">CCAP 1055/1</strain>
    </source>
</reference>
<feature type="coiled-coil region" evidence="4">
    <location>
        <begin position="478"/>
        <end position="512"/>
    </location>
</feature>
<dbReference type="KEGG" id="pti:PHATRDRAFT_47788"/>
<proteinExistence type="predicted"/>
<dbReference type="InterPro" id="IPR051070">
    <property type="entry name" value="NF-kappa-B_inhibitor"/>
</dbReference>
<dbReference type="Gene3D" id="1.25.40.20">
    <property type="entry name" value="Ankyrin repeat-containing domain"/>
    <property type="match status" value="1"/>
</dbReference>
<dbReference type="AlphaFoldDB" id="B7G4X0"/>
<evidence type="ECO:0000313" key="6">
    <source>
        <dbReference type="EMBL" id="EEC46049.1"/>
    </source>
</evidence>
<reference evidence="6 7" key="1">
    <citation type="journal article" date="2008" name="Nature">
        <title>The Phaeodactylum genome reveals the evolutionary history of diatom genomes.</title>
        <authorList>
            <person name="Bowler C."/>
            <person name="Allen A.E."/>
            <person name="Badger J.H."/>
            <person name="Grimwood J."/>
            <person name="Jabbari K."/>
            <person name="Kuo A."/>
            <person name="Maheswari U."/>
            <person name="Martens C."/>
            <person name="Maumus F."/>
            <person name="Otillar R.P."/>
            <person name="Rayko E."/>
            <person name="Salamov A."/>
            <person name="Vandepoele K."/>
            <person name="Beszteri B."/>
            <person name="Gruber A."/>
            <person name="Heijde M."/>
            <person name="Katinka M."/>
            <person name="Mock T."/>
            <person name="Valentin K."/>
            <person name="Verret F."/>
            <person name="Berges J.A."/>
            <person name="Brownlee C."/>
            <person name="Cadoret J.P."/>
            <person name="Chiovitti A."/>
            <person name="Choi C.J."/>
            <person name="Coesel S."/>
            <person name="De Martino A."/>
            <person name="Detter J.C."/>
            <person name="Durkin C."/>
            <person name="Falciatore A."/>
            <person name="Fournet J."/>
            <person name="Haruta M."/>
            <person name="Huysman M.J."/>
            <person name="Jenkins B.D."/>
            <person name="Jiroutova K."/>
            <person name="Jorgensen R.E."/>
            <person name="Joubert Y."/>
            <person name="Kaplan A."/>
            <person name="Kroger N."/>
            <person name="Kroth P.G."/>
            <person name="La Roche J."/>
            <person name="Lindquist E."/>
            <person name="Lommer M."/>
            <person name="Martin-Jezequel V."/>
            <person name="Lopez P.J."/>
            <person name="Lucas S."/>
            <person name="Mangogna M."/>
            <person name="McGinnis K."/>
            <person name="Medlin L.K."/>
            <person name="Montsant A."/>
            <person name="Oudot-Le Secq M.P."/>
            <person name="Napoli C."/>
            <person name="Obornik M."/>
            <person name="Parker M.S."/>
            <person name="Petit J.L."/>
            <person name="Porcel B.M."/>
            <person name="Poulsen N."/>
            <person name="Robison M."/>
            <person name="Rychlewski L."/>
            <person name="Rynearson T.A."/>
            <person name="Schmutz J."/>
            <person name="Shapiro H."/>
            <person name="Siaut M."/>
            <person name="Stanley M."/>
            <person name="Sussman M.R."/>
            <person name="Taylor A.R."/>
            <person name="Vardi A."/>
            <person name="von Dassow P."/>
            <person name="Vyverman W."/>
            <person name="Willis A."/>
            <person name="Wyrwicz L.S."/>
            <person name="Rokhsar D.S."/>
            <person name="Weissenbach J."/>
            <person name="Armbrust E.V."/>
            <person name="Green B.R."/>
            <person name="Van de Peer Y."/>
            <person name="Grigoriev I.V."/>
        </authorList>
    </citation>
    <scope>NUCLEOTIDE SEQUENCE [LARGE SCALE GENOMIC DNA]</scope>
    <source>
        <strain evidence="6 7">CCAP 1055/1</strain>
    </source>
</reference>